<evidence type="ECO:0000256" key="6">
    <source>
        <dbReference type="ARBA" id="ARBA00022882"/>
    </source>
</evidence>
<evidence type="ECO:0000259" key="14">
    <source>
        <dbReference type="SMART" id="SM00225"/>
    </source>
</evidence>
<feature type="transmembrane region" description="Helical" evidence="13">
    <location>
        <begin position="799"/>
        <end position="816"/>
    </location>
</feature>
<comment type="subcellular location">
    <subcellularLocation>
        <location evidence="1">Membrane</location>
        <topology evidence="1">Multi-pass membrane protein</topology>
    </subcellularLocation>
</comment>
<evidence type="ECO:0000256" key="5">
    <source>
        <dbReference type="ARBA" id="ARBA00022826"/>
    </source>
</evidence>
<feature type="transmembrane region" description="Helical" evidence="13">
    <location>
        <begin position="409"/>
        <end position="426"/>
    </location>
</feature>
<dbReference type="InterPro" id="IPR000210">
    <property type="entry name" value="BTB/POZ_dom"/>
</dbReference>
<feature type="compositionally biased region" description="Polar residues" evidence="12">
    <location>
        <begin position="39"/>
        <end position="54"/>
    </location>
</feature>
<keyword evidence="2" id="KW-0813">Transport</keyword>
<dbReference type="SUPFAM" id="SSF81324">
    <property type="entry name" value="Voltage-gated potassium channels"/>
    <property type="match status" value="2"/>
</dbReference>
<dbReference type="CDD" id="cd18379">
    <property type="entry name" value="BTB_POZ_Kv3_KCNC"/>
    <property type="match status" value="1"/>
</dbReference>
<keyword evidence="16" id="KW-1185">Reference proteome</keyword>
<evidence type="ECO:0000256" key="7">
    <source>
        <dbReference type="ARBA" id="ARBA00022958"/>
    </source>
</evidence>
<gene>
    <name evidence="15" type="ORF">PEVE_00028796</name>
</gene>
<dbReference type="InterPro" id="IPR003974">
    <property type="entry name" value="K_chnl_volt-dep_Kv3"/>
</dbReference>
<keyword evidence="8 13" id="KW-1133">Transmembrane helix</keyword>
<dbReference type="Gene3D" id="1.20.120.350">
    <property type="entry name" value="Voltage-gated potassium channels. Chain C"/>
    <property type="match status" value="2"/>
</dbReference>
<dbReference type="PRINTS" id="PR01498">
    <property type="entry name" value="SHAWCHANNEL"/>
</dbReference>
<name>A0ABN8LQP0_9CNID</name>
<feature type="transmembrane region" description="Helical" evidence="13">
    <location>
        <begin position="315"/>
        <end position="335"/>
    </location>
</feature>
<dbReference type="InterPro" id="IPR027359">
    <property type="entry name" value="Volt_channel_dom_sf"/>
</dbReference>
<evidence type="ECO:0000256" key="11">
    <source>
        <dbReference type="ARBA" id="ARBA00023303"/>
    </source>
</evidence>
<evidence type="ECO:0000256" key="10">
    <source>
        <dbReference type="ARBA" id="ARBA00023136"/>
    </source>
</evidence>
<feature type="transmembrane region" description="Helical" evidence="13">
    <location>
        <begin position="438"/>
        <end position="464"/>
    </location>
</feature>
<evidence type="ECO:0000256" key="4">
    <source>
        <dbReference type="ARBA" id="ARBA00022692"/>
    </source>
</evidence>
<dbReference type="Gene3D" id="3.30.710.10">
    <property type="entry name" value="Potassium Channel Kv1.1, Chain A"/>
    <property type="match status" value="2"/>
</dbReference>
<evidence type="ECO:0000256" key="2">
    <source>
        <dbReference type="ARBA" id="ARBA00022448"/>
    </source>
</evidence>
<feature type="region of interest" description="Disordered" evidence="12">
    <location>
        <begin position="533"/>
        <end position="562"/>
    </location>
</feature>
<dbReference type="SUPFAM" id="SSF54695">
    <property type="entry name" value="POZ domain"/>
    <property type="match status" value="2"/>
</dbReference>
<dbReference type="PRINTS" id="PR01491">
    <property type="entry name" value="KVCHANNEL"/>
</dbReference>
<keyword evidence="7" id="KW-0630">Potassium</keyword>
<evidence type="ECO:0000256" key="3">
    <source>
        <dbReference type="ARBA" id="ARBA00022538"/>
    </source>
</evidence>
<feature type="transmembrane region" description="Helical" evidence="13">
    <location>
        <begin position="727"/>
        <end position="745"/>
    </location>
</feature>
<keyword evidence="9" id="KW-0406">Ion transport</keyword>
<keyword evidence="4 13" id="KW-0812">Transmembrane</keyword>
<proteinExistence type="predicted"/>
<reference evidence="15 16" key="1">
    <citation type="submission" date="2022-05" db="EMBL/GenBank/DDBJ databases">
        <authorList>
            <consortium name="Genoscope - CEA"/>
            <person name="William W."/>
        </authorList>
    </citation>
    <scope>NUCLEOTIDE SEQUENCE [LARGE SCALE GENOMIC DNA]</scope>
</reference>
<dbReference type="Proteomes" id="UP001159427">
    <property type="component" value="Unassembled WGS sequence"/>
</dbReference>
<keyword evidence="5" id="KW-0631">Potassium channel</keyword>
<feature type="region of interest" description="Disordered" evidence="12">
    <location>
        <begin position="1268"/>
        <end position="1310"/>
    </location>
</feature>
<feature type="compositionally biased region" description="Basic and acidic residues" evidence="12">
    <location>
        <begin position="1106"/>
        <end position="1117"/>
    </location>
</feature>
<feature type="transmembrane region" description="Helical" evidence="13">
    <location>
        <begin position="248"/>
        <end position="269"/>
    </location>
</feature>
<dbReference type="InterPro" id="IPR003968">
    <property type="entry name" value="K_chnl_volt-dep_Kv"/>
</dbReference>
<feature type="domain" description="BTB" evidence="14">
    <location>
        <begin position="562"/>
        <end position="668"/>
    </location>
</feature>
<feature type="compositionally biased region" description="Polar residues" evidence="12">
    <location>
        <begin position="1297"/>
        <end position="1310"/>
    </location>
</feature>
<feature type="domain" description="BTB" evidence="14">
    <location>
        <begin position="68"/>
        <end position="171"/>
    </location>
</feature>
<dbReference type="InterPro" id="IPR011333">
    <property type="entry name" value="SKP1/BTB/POZ_sf"/>
</dbReference>
<comment type="caution">
    <text evidence="15">The sequence shown here is derived from an EMBL/GenBank/DDBJ whole genome shotgun (WGS) entry which is preliminary data.</text>
</comment>
<keyword evidence="6" id="KW-0851">Voltage-gated channel</keyword>
<keyword evidence="11" id="KW-0407">Ion channel</keyword>
<dbReference type="Pfam" id="PF00520">
    <property type="entry name" value="Ion_trans"/>
    <property type="match status" value="2"/>
</dbReference>
<evidence type="ECO:0000256" key="1">
    <source>
        <dbReference type="ARBA" id="ARBA00004141"/>
    </source>
</evidence>
<protein>
    <recommendedName>
        <fullName evidence="14">BTB domain-containing protein</fullName>
    </recommendedName>
</protein>
<organism evidence="15 16">
    <name type="scientific">Porites evermanni</name>
    <dbReference type="NCBI Taxonomy" id="104178"/>
    <lineage>
        <taxon>Eukaryota</taxon>
        <taxon>Metazoa</taxon>
        <taxon>Cnidaria</taxon>
        <taxon>Anthozoa</taxon>
        <taxon>Hexacorallia</taxon>
        <taxon>Scleractinia</taxon>
        <taxon>Fungiina</taxon>
        <taxon>Poritidae</taxon>
        <taxon>Porites</taxon>
    </lineage>
</organism>
<dbReference type="Pfam" id="PF02214">
    <property type="entry name" value="BTB_2"/>
    <property type="match status" value="2"/>
</dbReference>
<dbReference type="InterPro" id="IPR003131">
    <property type="entry name" value="T1-type_BTB"/>
</dbReference>
<feature type="transmembrane region" description="Helical" evidence="13">
    <location>
        <begin position="924"/>
        <end position="951"/>
    </location>
</feature>
<feature type="transmembrane region" description="Helical" evidence="13">
    <location>
        <begin position="896"/>
        <end position="912"/>
    </location>
</feature>
<feature type="compositionally biased region" description="Basic and acidic residues" evidence="12">
    <location>
        <begin position="1059"/>
        <end position="1071"/>
    </location>
</feature>
<sequence length="1567" mass="176512">MGDNDCIMKRSYRKRTRIQESTEPEPRSSPVTHRVFLDNSNCTEQASQSPNMSRSRSRLFDSDNPGETRLYLNVGGQKHETFVSTLASIPDTRLAWIAERAMKDPRPLGQKREFFFDRNPAVFTHILNFYRTGKLHCPRDVCGPLFEEELNFWGLDEKQIETCCWAKYDEHRDAEEKLQGFSREEDQESEFEDINSGSGDIEIPSSGSEICSESRRLGVHRTRRLWQTIKKKIWKTFDDPYSSKLARAFGFISLIFNVAVVTQFCLLTLDYFSDKLSTQYQVLFIIECIAVSWFTLDIAIRFLCCPDRVCFLKTLQNWADFIAIIPFYLVILTPYDEVIRNFSILYVLRMIRTFRPLKFSYVMQVFTQTLRASSRELYFLIFILGLEVVVYGSLAYYSERNVPETKFTNIPISFWWALVTMTTVGYGDMFPTTLPGKLVGCVCAISGVLMIALPVSVVASNFSLYNSYAKVKLKLPSRGKKNMVDNALKALQLSTLQTSVSVASPDGVNGRSRYSSLVSTGIEMNIINCNKKCPGEENEPLTNHEPDQNRSMPSGKEKKRSNRIVLNVGGVRHETFLSTLKTIPDTRLSYLGEHHTTVARSPEYDASKGEYFFDRHPGVFAQILNFYRTGRLHCPSDVCGPLFEEELGFWGIDEQQVETCCWENYKQHKEKQEKLKYFKLPGYEEDSDDDFQSRDSGLFEDVDEGPSWWSRYQPRVWKSLEEPYTSFWAKLVGIISLVVFTAYIIKFALSTLDHFSDKTAPRYIALLVIHLICVSWFTMDFALRLLFSPEKKAFFKNPYTWTDLVPLVLLYVLFFYPSLEKVRFLEMLVMLKAARIFQIFKLSYVLQVLVNTLKASSSELCLLLIIMAFVMVVFASFVYFLEKDEFASDFKSVPESMWWAVITMTTVGYGEVHPRTWIGKTVGSACAVCGVLVIALPVSVVASNFSLYYTYAKARLNLPPKKRRVAFSHALTSMNTQRTQCAKEDEVYEYKFMSLCSERQTDRSYPASEVSISCTMTPRGSLKKSSFLSLRSMSRMLRPLKRSTASRSKSLNSVFSDHQPQRERSTDRITLKFDPPSKSPSAIDIARDQREGPQTTGENAFLYVPGEDKGESKKETHRTPLLNKSLYPLHLRRGAVSPASFSLKSASTASSLNALPRGYNELCNALSGKGPIILLSDQASVQSLCSLNSRMTCSCSSLRNPGSDGTQGTTANADGIGGTLIQTESDGNFTSSLPQVTLSVPVEYHGKRRDSNGYDGLSAVFRGKSSNDISEKNLETSENLNTSTGFPQEGSEEGENLSKSDPNIESANSLSGMVRNADDTQREMTSPTSSSNDCLETSAKTLNFQNYNGTENSAHNVLPNDNGLNEVGTKLPVTPVPVVCRAVSAYSIMEYSLARNALPSNCQGPAGCKDLCDDDQESKTPKRRHSAFTPCNASTTSKVIQEQRGRLSTGCMKERVAECQPLINDNEVEACTNGEFDKDEELGDALDVNNQQFIQGGKRSRKIGVSAGYSPVNVTQRTNPSSEDLTETRPKNHWGEDIIYPCSSNGYLPCATAQYEQIPQLERTSRV</sequence>
<dbReference type="SMART" id="SM00225">
    <property type="entry name" value="BTB"/>
    <property type="match status" value="2"/>
</dbReference>
<feature type="region of interest" description="Disordered" evidence="12">
    <location>
        <begin position="1041"/>
        <end position="1117"/>
    </location>
</feature>
<feature type="transmembrane region" description="Helical" evidence="13">
    <location>
        <begin position="765"/>
        <end position="787"/>
    </location>
</feature>
<keyword evidence="3" id="KW-0633">Potassium transport</keyword>
<evidence type="ECO:0000256" key="12">
    <source>
        <dbReference type="SAM" id="MobiDB-lite"/>
    </source>
</evidence>
<evidence type="ECO:0000256" key="8">
    <source>
        <dbReference type="ARBA" id="ARBA00022989"/>
    </source>
</evidence>
<dbReference type="PANTHER" id="PTHR11537">
    <property type="entry name" value="VOLTAGE-GATED POTASSIUM CHANNEL"/>
    <property type="match status" value="1"/>
</dbReference>
<dbReference type="PANTHER" id="PTHR11537:SF252">
    <property type="entry name" value="POTASSIUM VOLTAGE-GATED CHANNEL PROTEIN SHAW"/>
    <property type="match status" value="1"/>
</dbReference>
<dbReference type="PRINTS" id="PR00169">
    <property type="entry name" value="KCHANNEL"/>
</dbReference>
<feature type="transmembrane region" description="Helical" evidence="13">
    <location>
        <begin position="860"/>
        <end position="881"/>
    </location>
</feature>
<feature type="compositionally biased region" description="Polar residues" evidence="12">
    <location>
        <begin position="1045"/>
        <end position="1058"/>
    </location>
</feature>
<evidence type="ECO:0000313" key="15">
    <source>
        <dbReference type="EMBL" id="CAH3016396.1"/>
    </source>
</evidence>
<keyword evidence="10 13" id="KW-0472">Membrane</keyword>
<feature type="transmembrane region" description="Helical" evidence="13">
    <location>
        <begin position="281"/>
        <end position="303"/>
    </location>
</feature>
<dbReference type="InterPro" id="IPR028325">
    <property type="entry name" value="VG_K_chnl"/>
</dbReference>
<accession>A0ABN8LQP0</accession>
<feature type="compositionally biased region" description="Polar residues" evidence="12">
    <location>
        <begin position="1276"/>
        <end position="1286"/>
    </location>
</feature>
<evidence type="ECO:0000256" key="13">
    <source>
        <dbReference type="SAM" id="Phobius"/>
    </source>
</evidence>
<dbReference type="EMBL" id="CALNXI010000040">
    <property type="protein sequence ID" value="CAH3016396.1"/>
    <property type="molecule type" value="Genomic_DNA"/>
</dbReference>
<dbReference type="InterPro" id="IPR005821">
    <property type="entry name" value="Ion_trans_dom"/>
</dbReference>
<feature type="region of interest" description="Disordered" evidence="12">
    <location>
        <begin position="179"/>
        <end position="207"/>
    </location>
</feature>
<evidence type="ECO:0000256" key="9">
    <source>
        <dbReference type="ARBA" id="ARBA00023065"/>
    </source>
</evidence>
<evidence type="ECO:0000313" key="16">
    <source>
        <dbReference type="Proteomes" id="UP001159427"/>
    </source>
</evidence>
<dbReference type="Gene3D" id="1.10.287.70">
    <property type="match status" value="2"/>
</dbReference>
<feature type="region of interest" description="Disordered" evidence="12">
    <location>
        <begin position="39"/>
        <end position="60"/>
    </location>
</feature>
<feature type="transmembrane region" description="Helical" evidence="13">
    <location>
        <begin position="836"/>
        <end position="853"/>
    </location>
</feature>
<feature type="transmembrane region" description="Helical" evidence="13">
    <location>
        <begin position="377"/>
        <end position="397"/>
    </location>
</feature>